<dbReference type="GO" id="GO:0042840">
    <property type="term" value="P:D-glucuronate catabolic process"/>
    <property type="evidence" value="ECO:0007669"/>
    <property type="project" value="TreeGrafter"/>
</dbReference>
<dbReference type="InterPro" id="IPR003766">
    <property type="entry name" value="Uronate_isomerase"/>
</dbReference>
<sequence length="470" mass="54315">MPVYSLHKDRFFDPDPTVRKFAREIYNSTKELPIVSPHGHVDPKIFADNHPFPNPTELFLIPDHYLFRMLYSQGISLESLGIPSVNGEKVETDPQKIWKIFAENYYLFNGTPSGVWLDYEFNQVFGIKEKLNSNDAIKIYDELQEKINSPEFLPRNLFDKFNIEILATTDCVIDDLTYHKEIKTSGWDGKIVPCFRPDSLTDLSSNLWMPNIIKLGEKFGSEITSYKKYIQALEERRKYFKEMGATSTDHGVFSPFTQELSYNKAEEIFQRALKGKATQEDVKLFTAHMLMEMARMSSEDGLVMQIHPGSYRNHNQIVFEKFGTDKGCDIPIKMDFTFNLKELLNKYGNNPNYTLIIFTLDESTYSRELAPLAGHYPAMKLGPAWWFLDSIEGMTRYRELVTETAGFYNTVGFNDDTRAFVSIPARHDLSRRVDANYLAKLTAKHIINISEAIEIGYQLAYELVKKTYKL</sequence>
<dbReference type="InterPro" id="IPR032466">
    <property type="entry name" value="Metal_Hydrolase"/>
</dbReference>
<dbReference type="Gene3D" id="3.20.20.140">
    <property type="entry name" value="Metal-dependent hydrolases"/>
    <property type="match status" value="1"/>
</dbReference>
<dbReference type="SUPFAM" id="SSF51556">
    <property type="entry name" value="Metallo-dependent hydrolases"/>
    <property type="match status" value="1"/>
</dbReference>
<dbReference type="PANTHER" id="PTHR30068">
    <property type="entry name" value="URONATE ISOMERASE"/>
    <property type="match status" value="1"/>
</dbReference>
<comment type="similarity">
    <text evidence="3">Belongs to the metallo-dependent hydrolases superfamily. Uronate isomerase family.</text>
</comment>
<dbReference type="NCBIfam" id="NF002794">
    <property type="entry name" value="PRK02925.1"/>
    <property type="match status" value="1"/>
</dbReference>
<evidence type="ECO:0000256" key="5">
    <source>
        <dbReference type="ARBA" id="ARBA00020555"/>
    </source>
</evidence>
<dbReference type="Gene3D" id="1.10.2020.10">
    <property type="entry name" value="uronate isomerase, domain 2, chain A"/>
    <property type="match status" value="1"/>
</dbReference>
<comment type="pathway">
    <text evidence="2">Carbohydrate metabolism; pentose and glucuronate interconversion.</text>
</comment>
<proteinExistence type="inferred from homology"/>
<name>A0A0W8FY34_9ZZZZ</name>
<evidence type="ECO:0000256" key="6">
    <source>
        <dbReference type="ARBA" id="ARBA00023235"/>
    </source>
</evidence>
<organism evidence="7">
    <name type="scientific">hydrocarbon metagenome</name>
    <dbReference type="NCBI Taxonomy" id="938273"/>
    <lineage>
        <taxon>unclassified sequences</taxon>
        <taxon>metagenomes</taxon>
        <taxon>ecological metagenomes</taxon>
    </lineage>
</organism>
<dbReference type="AlphaFoldDB" id="A0A0W8FY34"/>
<gene>
    <name evidence="7" type="ORF">ASZ90_004406</name>
</gene>
<dbReference type="EC" id="5.3.1.12" evidence="4"/>
<evidence type="ECO:0000256" key="2">
    <source>
        <dbReference type="ARBA" id="ARBA00004892"/>
    </source>
</evidence>
<protein>
    <recommendedName>
        <fullName evidence="5">Uronate isomerase</fullName>
        <ecNumber evidence="4">5.3.1.12</ecNumber>
    </recommendedName>
</protein>
<accession>A0A0W8FY34</accession>
<dbReference type="GO" id="GO:0019698">
    <property type="term" value="P:D-galacturonate catabolic process"/>
    <property type="evidence" value="ECO:0007669"/>
    <property type="project" value="TreeGrafter"/>
</dbReference>
<reference evidence="7" key="1">
    <citation type="journal article" date="2015" name="Proc. Natl. Acad. Sci. U.S.A.">
        <title>Networks of energetic and metabolic interactions define dynamics in microbial communities.</title>
        <authorList>
            <person name="Embree M."/>
            <person name="Liu J.K."/>
            <person name="Al-Bassam M.M."/>
            <person name="Zengler K."/>
        </authorList>
    </citation>
    <scope>NUCLEOTIDE SEQUENCE</scope>
</reference>
<evidence type="ECO:0000256" key="4">
    <source>
        <dbReference type="ARBA" id="ARBA00012546"/>
    </source>
</evidence>
<comment type="caution">
    <text evidence="7">The sequence shown here is derived from an EMBL/GenBank/DDBJ whole genome shotgun (WGS) entry which is preliminary data.</text>
</comment>
<dbReference type="PANTHER" id="PTHR30068:SF4">
    <property type="entry name" value="URONATE ISOMERASE"/>
    <property type="match status" value="1"/>
</dbReference>
<comment type="catalytic activity">
    <reaction evidence="1">
        <text>D-glucuronate = D-fructuronate</text>
        <dbReference type="Rhea" id="RHEA:13049"/>
        <dbReference type="ChEBI" id="CHEBI:58720"/>
        <dbReference type="ChEBI" id="CHEBI:59863"/>
        <dbReference type="EC" id="5.3.1.12"/>
    </reaction>
</comment>
<dbReference type="UniPathway" id="UPA00246"/>
<dbReference type="GO" id="GO:0008880">
    <property type="term" value="F:glucuronate isomerase activity"/>
    <property type="evidence" value="ECO:0007669"/>
    <property type="project" value="UniProtKB-EC"/>
</dbReference>
<evidence type="ECO:0000256" key="1">
    <source>
        <dbReference type="ARBA" id="ARBA00001165"/>
    </source>
</evidence>
<dbReference type="EMBL" id="LNQE01000605">
    <property type="protein sequence ID" value="KUG25766.1"/>
    <property type="molecule type" value="Genomic_DNA"/>
</dbReference>
<dbReference type="HAMAP" id="MF_00675">
    <property type="entry name" value="UxaC"/>
    <property type="match status" value="1"/>
</dbReference>
<evidence type="ECO:0000256" key="3">
    <source>
        <dbReference type="ARBA" id="ARBA00008397"/>
    </source>
</evidence>
<dbReference type="Pfam" id="PF02614">
    <property type="entry name" value="UxaC"/>
    <property type="match status" value="1"/>
</dbReference>
<keyword evidence="6 7" id="KW-0413">Isomerase</keyword>
<evidence type="ECO:0000313" key="7">
    <source>
        <dbReference type="EMBL" id="KUG25766.1"/>
    </source>
</evidence>